<sequence length="188" mass="21703">MEASGGETATLRQSQSGQPVMRSRPSSLLGPEREPVNFNITNSNGHEFELSDSDTAESDTEGIIDFNRKHYQCSACQQVFDRLYKILAHMKLDHIESDFTAKCLQCSKVFPNDDLLAKHSRLQCLNKEKMYFCRICKIKFMWETSHEKHHQNVHANRQLATKARRGERSEGETQGEMLFLFYLQQSLL</sequence>
<accession>A0A1B0D2Y4</accession>
<dbReference type="PANTHER" id="PTHR16515">
    <property type="entry name" value="PR DOMAIN ZINC FINGER PROTEIN"/>
    <property type="match status" value="1"/>
</dbReference>
<evidence type="ECO:0000256" key="7">
    <source>
        <dbReference type="SAM" id="MobiDB-lite"/>
    </source>
</evidence>
<keyword evidence="6" id="KW-0539">Nucleus</keyword>
<proteinExistence type="predicted"/>
<evidence type="ECO:0000313" key="10">
    <source>
        <dbReference type="Proteomes" id="UP000092462"/>
    </source>
</evidence>
<keyword evidence="2" id="KW-0479">Metal-binding</keyword>
<protein>
    <recommendedName>
        <fullName evidence="8">C2H2-type domain-containing protein</fullName>
    </recommendedName>
</protein>
<dbReference type="Proteomes" id="UP000092462">
    <property type="component" value="Unassembled WGS sequence"/>
</dbReference>
<dbReference type="PANTHER" id="PTHR16515:SF66">
    <property type="entry name" value="C2H2-TYPE DOMAIN-CONTAINING PROTEIN"/>
    <property type="match status" value="1"/>
</dbReference>
<evidence type="ECO:0000256" key="1">
    <source>
        <dbReference type="ARBA" id="ARBA00004123"/>
    </source>
</evidence>
<dbReference type="PROSITE" id="PS50157">
    <property type="entry name" value="ZINC_FINGER_C2H2_2"/>
    <property type="match status" value="2"/>
</dbReference>
<dbReference type="SMART" id="SM00355">
    <property type="entry name" value="ZnF_C2H2"/>
    <property type="match status" value="3"/>
</dbReference>
<evidence type="ECO:0000256" key="4">
    <source>
        <dbReference type="ARBA" id="ARBA00022771"/>
    </source>
</evidence>
<dbReference type="AlphaFoldDB" id="A0A1B0D2Y4"/>
<feature type="domain" description="C2H2-type" evidence="8">
    <location>
        <begin position="101"/>
        <end position="128"/>
    </location>
</feature>
<feature type="region of interest" description="Disordered" evidence="7">
    <location>
        <begin position="1"/>
        <end position="36"/>
    </location>
</feature>
<dbReference type="EMBL" id="AJVK01023140">
    <property type="status" value="NOT_ANNOTATED_CDS"/>
    <property type="molecule type" value="Genomic_DNA"/>
</dbReference>
<keyword evidence="4" id="KW-0863">Zinc-finger</keyword>
<evidence type="ECO:0000259" key="8">
    <source>
        <dbReference type="PROSITE" id="PS50157"/>
    </source>
</evidence>
<dbReference type="Gene3D" id="3.30.160.60">
    <property type="entry name" value="Classic Zinc Finger"/>
    <property type="match status" value="1"/>
</dbReference>
<dbReference type="PROSITE" id="PS00028">
    <property type="entry name" value="ZINC_FINGER_C2H2_1"/>
    <property type="match status" value="2"/>
</dbReference>
<evidence type="ECO:0000313" key="9">
    <source>
        <dbReference type="EnsemblMetazoa" id="PPAI001707-PA"/>
    </source>
</evidence>
<dbReference type="VEuPathDB" id="VectorBase:PPAPM1_002687"/>
<dbReference type="EnsemblMetazoa" id="PPAI001707-RA">
    <property type="protein sequence ID" value="PPAI001707-PA"/>
    <property type="gene ID" value="PPAI001707"/>
</dbReference>
<dbReference type="GO" id="GO:0008270">
    <property type="term" value="F:zinc ion binding"/>
    <property type="evidence" value="ECO:0007669"/>
    <property type="project" value="UniProtKB-KW"/>
</dbReference>
<keyword evidence="5" id="KW-0862">Zinc</keyword>
<reference evidence="9" key="1">
    <citation type="submission" date="2022-08" db="UniProtKB">
        <authorList>
            <consortium name="EnsemblMetazoa"/>
        </authorList>
    </citation>
    <scope>IDENTIFICATION</scope>
    <source>
        <strain evidence="9">Israel</strain>
    </source>
</reference>
<dbReference type="GO" id="GO:0005634">
    <property type="term" value="C:nucleus"/>
    <property type="evidence" value="ECO:0007669"/>
    <property type="project" value="UniProtKB-SubCell"/>
</dbReference>
<evidence type="ECO:0000256" key="3">
    <source>
        <dbReference type="ARBA" id="ARBA00022737"/>
    </source>
</evidence>
<dbReference type="InterPro" id="IPR036236">
    <property type="entry name" value="Znf_C2H2_sf"/>
</dbReference>
<name>A0A1B0D2Y4_PHLPP</name>
<organism evidence="9 10">
    <name type="scientific">Phlebotomus papatasi</name>
    <name type="common">Sandfly</name>
    <dbReference type="NCBI Taxonomy" id="29031"/>
    <lineage>
        <taxon>Eukaryota</taxon>
        <taxon>Metazoa</taxon>
        <taxon>Ecdysozoa</taxon>
        <taxon>Arthropoda</taxon>
        <taxon>Hexapoda</taxon>
        <taxon>Insecta</taxon>
        <taxon>Pterygota</taxon>
        <taxon>Neoptera</taxon>
        <taxon>Endopterygota</taxon>
        <taxon>Diptera</taxon>
        <taxon>Nematocera</taxon>
        <taxon>Psychodoidea</taxon>
        <taxon>Psychodidae</taxon>
        <taxon>Phlebotomus</taxon>
        <taxon>Phlebotomus</taxon>
    </lineage>
</organism>
<evidence type="ECO:0000256" key="6">
    <source>
        <dbReference type="ARBA" id="ARBA00023242"/>
    </source>
</evidence>
<keyword evidence="3" id="KW-0677">Repeat</keyword>
<dbReference type="SUPFAM" id="SSF57667">
    <property type="entry name" value="beta-beta-alpha zinc fingers"/>
    <property type="match status" value="1"/>
</dbReference>
<dbReference type="GO" id="GO:0010468">
    <property type="term" value="P:regulation of gene expression"/>
    <property type="evidence" value="ECO:0007669"/>
    <property type="project" value="TreeGrafter"/>
</dbReference>
<dbReference type="InterPro" id="IPR050331">
    <property type="entry name" value="Zinc_finger"/>
</dbReference>
<feature type="domain" description="C2H2-type" evidence="8">
    <location>
        <begin position="71"/>
        <end position="99"/>
    </location>
</feature>
<comment type="subcellular location">
    <subcellularLocation>
        <location evidence="1">Nucleus</location>
    </subcellularLocation>
</comment>
<evidence type="ECO:0000256" key="2">
    <source>
        <dbReference type="ARBA" id="ARBA00022723"/>
    </source>
</evidence>
<keyword evidence="10" id="KW-1185">Reference proteome</keyword>
<evidence type="ECO:0000256" key="5">
    <source>
        <dbReference type="ARBA" id="ARBA00022833"/>
    </source>
</evidence>
<dbReference type="InterPro" id="IPR013087">
    <property type="entry name" value="Znf_C2H2_type"/>
</dbReference>
<dbReference type="EMBL" id="AJVK01023139">
    <property type="status" value="NOT_ANNOTATED_CDS"/>
    <property type="molecule type" value="Genomic_DNA"/>
</dbReference>
<dbReference type="VEuPathDB" id="VectorBase:PPAI001707"/>